<organism evidence="2 3">
    <name type="scientific">Trichonephila inaurata madagascariensis</name>
    <dbReference type="NCBI Taxonomy" id="2747483"/>
    <lineage>
        <taxon>Eukaryota</taxon>
        <taxon>Metazoa</taxon>
        <taxon>Ecdysozoa</taxon>
        <taxon>Arthropoda</taxon>
        <taxon>Chelicerata</taxon>
        <taxon>Arachnida</taxon>
        <taxon>Araneae</taxon>
        <taxon>Araneomorphae</taxon>
        <taxon>Entelegynae</taxon>
        <taxon>Araneoidea</taxon>
        <taxon>Nephilidae</taxon>
        <taxon>Trichonephila</taxon>
        <taxon>Trichonephila inaurata</taxon>
    </lineage>
</organism>
<dbReference type="Proteomes" id="UP000886998">
    <property type="component" value="Unassembled WGS sequence"/>
</dbReference>
<gene>
    <name evidence="2" type="ORF">TNIN_392991</name>
</gene>
<proteinExistence type="predicted"/>
<accession>A0A8X6X226</accession>
<comment type="caution">
    <text evidence="2">The sequence shown here is derived from an EMBL/GenBank/DDBJ whole genome shotgun (WGS) entry which is preliminary data.</text>
</comment>
<feature type="region of interest" description="Disordered" evidence="1">
    <location>
        <begin position="67"/>
        <end position="141"/>
    </location>
</feature>
<dbReference type="AlphaFoldDB" id="A0A8X6X226"/>
<feature type="compositionally biased region" description="Basic and acidic residues" evidence="1">
    <location>
        <begin position="116"/>
        <end position="127"/>
    </location>
</feature>
<keyword evidence="3" id="KW-1185">Reference proteome</keyword>
<dbReference type="EMBL" id="BMAV01004901">
    <property type="protein sequence ID" value="GFY45538.1"/>
    <property type="molecule type" value="Genomic_DNA"/>
</dbReference>
<evidence type="ECO:0000313" key="3">
    <source>
        <dbReference type="Proteomes" id="UP000886998"/>
    </source>
</evidence>
<name>A0A8X6X226_9ARAC</name>
<evidence type="ECO:0000256" key="1">
    <source>
        <dbReference type="SAM" id="MobiDB-lite"/>
    </source>
</evidence>
<evidence type="ECO:0000313" key="2">
    <source>
        <dbReference type="EMBL" id="GFY45538.1"/>
    </source>
</evidence>
<sequence length="141" mass="16332">MPNCRRWPLVLPPVQWGLLFWWWNPGNLFVERLENVSRLHVQDSPIPNLKSWRENGSKDFIQRCRHTSTGEDLTLPAQRLAEPERIPTLPAEPERMPTLPAQRLAELERTPTQFAEPERISPAEPERMPTPPAEPGENSTR</sequence>
<protein>
    <submittedName>
        <fullName evidence="2">Uncharacterized protein</fullName>
    </submittedName>
</protein>
<reference evidence="2" key="1">
    <citation type="submission" date="2020-08" db="EMBL/GenBank/DDBJ databases">
        <title>Multicomponent nature underlies the extraordinary mechanical properties of spider dragline silk.</title>
        <authorList>
            <person name="Kono N."/>
            <person name="Nakamura H."/>
            <person name="Mori M."/>
            <person name="Yoshida Y."/>
            <person name="Ohtoshi R."/>
            <person name="Malay A.D."/>
            <person name="Moran D.A.P."/>
            <person name="Tomita M."/>
            <person name="Numata K."/>
            <person name="Arakawa K."/>
        </authorList>
    </citation>
    <scope>NUCLEOTIDE SEQUENCE</scope>
</reference>